<reference evidence="3" key="1">
    <citation type="submission" date="2012-05" db="EMBL/GenBank/DDBJ databases">
        <authorList>
            <person name="Krishnakumar V."/>
            <person name="Cheung F."/>
            <person name="Xiao Y."/>
            <person name="Chan A."/>
            <person name="Moskal W.A."/>
            <person name="Town C.D."/>
        </authorList>
    </citation>
    <scope>NUCLEOTIDE SEQUENCE</scope>
</reference>
<dbReference type="SUPFAM" id="SSF118359">
    <property type="entry name" value="Expressed protein At2g23090/F21P24.15"/>
    <property type="match status" value="1"/>
</dbReference>
<dbReference type="InterPro" id="IPR007513">
    <property type="entry name" value="SERF-like_N"/>
</dbReference>
<accession>I3S1R2</accession>
<evidence type="ECO:0000259" key="2">
    <source>
        <dbReference type="Pfam" id="PF04419"/>
    </source>
</evidence>
<evidence type="ECO:0000313" key="3">
    <source>
        <dbReference type="EMBL" id="AFK34204.1"/>
    </source>
</evidence>
<protein>
    <recommendedName>
        <fullName evidence="2">Small EDRK-rich factor-like N-terminal domain-containing protein</fullName>
    </recommendedName>
</protein>
<feature type="region of interest" description="Disordered" evidence="1">
    <location>
        <begin position="1"/>
        <end position="35"/>
    </location>
</feature>
<sequence>MGGGNGQKAKMARERNLEKQKQAGKGSQLEKNKKSYVNSVQGVHANIYLHHIRSEVQGAC</sequence>
<dbReference type="InterPro" id="IPR026939">
    <property type="entry name" value="ZNF706/At2g23090_sf"/>
</dbReference>
<dbReference type="PANTHER" id="PTHR33788:SF1">
    <property type="entry name" value="ZINC-BINDING PROTEIN"/>
    <property type="match status" value="1"/>
</dbReference>
<evidence type="ECO:0000256" key="1">
    <source>
        <dbReference type="SAM" id="MobiDB-lite"/>
    </source>
</evidence>
<dbReference type="EMBL" id="BT134409">
    <property type="protein sequence ID" value="AFK34204.1"/>
    <property type="molecule type" value="mRNA"/>
</dbReference>
<dbReference type="Gene3D" id="4.10.1050.10">
    <property type="entry name" value="At2g23090-like"/>
    <property type="match status" value="1"/>
</dbReference>
<organism evidence="3">
    <name type="scientific">Medicago truncatula</name>
    <name type="common">Barrel medic</name>
    <name type="synonym">Medicago tribuloides</name>
    <dbReference type="NCBI Taxonomy" id="3880"/>
    <lineage>
        <taxon>Eukaryota</taxon>
        <taxon>Viridiplantae</taxon>
        <taxon>Streptophyta</taxon>
        <taxon>Embryophyta</taxon>
        <taxon>Tracheophyta</taxon>
        <taxon>Spermatophyta</taxon>
        <taxon>Magnoliopsida</taxon>
        <taxon>eudicotyledons</taxon>
        <taxon>Gunneridae</taxon>
        <taxon>Pentapetalae</taxon>
        <taxon>rosids</taxon>
        <taxon>fabids</taxon>
        <taxon>Fabales</taxon>
        <taxon>Fabaceae</taxon>
        <taxon>Papilionoideae</taxon>
        <taxon>50 kb inversion clade</taxon>
        <taxon>NPAAA clade</taxon>
        <taxon>Hologalegina</taxon>
        <taxon>IRL clade</taxon>
        <taxon>Trifolieae</taxon>
        <taxon>Medicago</taxon>
    </lineage>
</organism>
<proteinExistence type="evidence at transcript level"/>
<dbReference type="Pfam" id="PF04419">
    <property type="entry name" value="SERF-like_N"/>
    <property type="match status" value="1"/>
</dbReference>
<name>I3S1R2_MEDTR</name>
<dbReference type="PANTHER" id="PTHR33788">
    <property type="entry name" value="OS07G0114300 PROTEIN"/>
    <property type="match status" value="1"/>
</dbReference>
<dbReference type="AlphaFoldDB" id="I3S1R2"/>
<feature type="domain" description="Small EDRK-rich factor-like N-terminal" evidence="2">
    <location>
        <begin position="3"/>
        <end position="35"/>
    </location>
</feature>
<dbReference type="InterPro" id="IPR039713">
    <property type="entry name" value="At2g23090-like"/>
</dbReference>
<feature type="compositionally biased region" description="Basic and acidic residues" evidence="1">
    <location>
        <begin position="11"/>
        <end position="21"/>
    </location>
</feature>